<dbReference type="InterPro" id="IPR010998">
    <property type="entry name" value="Integrase_recombinase_N"/>
</dbReference>
<dbReference type="Proteomes" id="UP000028002">
    <property type="component" value="Unassembled WGS sequence"/>
</dbReference>
<dbReference type="InterPro" id="IPR013762">
    <property type="entry name" value="Integrase-like_cat_sf"/>
</dbReference>
<accession>A0A081RRQ0</accession>
<dbReference type="InterPro" id="IPR002104">
    <property type="entry name" value="Integrase_catalytic"/>
</dbReference>
<keyword evidence="2 4" id="KW-0238">DNA-binding</keyword>
<dbReference type="InterPro" id="IPR050090">
    <property type="entry name" value="Tyrosine_recombinase_XerCD"/>
</dbReference>
<evidence type="ECO:0000256" key="4">
    <source>
        <dbReference type="PROSITE-ProRule" id="PRU01248"/>
    </source>
</evidence>
<organism evidence="7 8">
    <name type="scientific">Photorhabdus temperata subsp. temperata Meg1</name>
    <dbReference type="NCBI Taxonomy" id="1393735"/>
    <lineage>
        <taxon>Bacteria</taxon>
        <taxon>Pseudomonadati</taxon>
        <taxon>Pseudomonadota</taxon>
        <taxon>Gammaproteobacteria</taxon>
        <taxon>Enterobacterales</taxon>
        <taxon>Morganellaceae</taxon>
        <taxon>Photorhabdus</taxon>
    </lineage>
</organism>
<evidence type="ECO:0000256" key="1">
    <source>
        <dbReference type="ARBA" id="ARBA00022908"/>
    </source>
</evidence>
<proteinExistence type="predicted"/>
<dbReference type="GO" id="GO:0015074">
    <property type="term" value="P:DNA integration"/>
    <property type="evidence" value="ECO:0007669"/>
    <property type="project" value="UniProtKB-KW"/>
</dbReference>
<keyword evidence="1" id="KW-0229">DNA integration</keyword>
<evidence type="ECO:0000259" key="5">
    <source>
        <dbReference type="PROSITE" id="PS51898"/>
    </source>
</evidence>
<dbReference type="CDD" id="cd01188">
    <property type="entry name" value="INT_RitA_C_like"/>
    <property type="match status" value="1"/>
</dbReference>
<protein>
    <submittedName>
        <fullName evidence="7">Site-specific recombinase XerD</fullName>
    </submittedName>
</protein>
<dbReference type="PROSITE" id="PS51900">
    <property type="entry name" value="CB"/>
    <property type="match status" value="1"/>
</dbReference>
<evidence type="ECO:0000313" key="7">
    <source>
        <dbReference type="EMBL" id="KER01353.1"/>
    </source>
</evidence>
<dbReference type="EMBL" id="JGVH01000090">
    <property type="protein sequence ID" value="KER01353.1"/>
    <property type="molecule type" value="Genomic_DNA"/>
</dbReference>
<keyword evidence="3" id="KW-0233">DNA recombination</keyword>
<dbReference type="GO" id="GO:0003677">
    <property type="term" value="F:DNA binding"/>
    <property type="evidence" value="ECO:0007669"/>
    <property type="project" value="UniProtKB-UniRule"/>
</dbReference>
<dbReference type="InterPro" id="IPR011010">
    <property type="entry name" value="DNA_brk_join_enz"/>
</dbReference>
<dbReference type="Gene3D" id="1.10.150.130">
    <property type="match status" value="1"/>
</dbReference>
<dbReference type="PANTHER" id="PTHR30349">
    <property type="entry name" value="PHAGE INTEGRASE-RELATED"/>
    <property type="match status" value="1"/>
</dbReference>
<dbReference type="GO" id="GO:0006310">
    <property type="term" value="P:DNA recombination"/>
    <property type="evidence" value="ECO:0007669"/>
    <property type="project" value="UniProtKB-KW"/>
</dbReference>
<dbReference type="InterPro" id="IPR044068">
    <property type="entry name" value="CB"/>
</dbReference>
<evidence type="ECO:0000256" key="2">
    <source>
        <dbReference type="ARBA" id="ARBA00023125"/>
    </source>
</evidence>
<reference evidence="7 8" key="1">
    <citation type="submission" date="2014-03" db="EMBL/GenBank/DDBJ databases">
        <title>Draft Genome of Photorhabdus temperata Meg1.</title>
        <authorList>
            <person name="Hurst S.G.IV."/>
            <person name="Morris K."/>
            <person name="Thomas K."/>
            <person name="Tisa L.S."/>
        </authorList>
    </citation>
    <scope>NUCLEOTIDE SEQUENCE [LARGE SCALE GENOMIC DNA]</scope>
    <source>
        <strain evidence="7 8">Meg1</strain>
    </source>
</reference>
<dbReference type="RefSeq" id="WP_036841239.1">
    <property type="nucleotide sequence ID" value="NZ_CAWLUD010000090.1"/>
</dbReference>
<dbReference type="Pfam" id="PF00589">
    <property type="entry name" value="Phage_integrase"/>
    <property type="match status" value="1"/>
</dbReference>
<dbReference type="Gene3D" id="1.10.443.10">
    <property type="entry name" value="Intergrase catalytic core"/>
    <property type="match status" value="1"/>
</dbReference>
<sequence>MKKLPIRVLVRLLEQELIRMGYKEATLNYYREHWKRIIAYFDAHDVRAFSELTAMQYVDKKCDFFAKEKAGLLTQSHLYLFRIVRMMSDFQQHGTVLRRYHRSLSRINSPENTALLSQFGQHCKNCGYAVSTTKGYGRTAENFVSFTESHNMSPENLTAEDLTAFVKTLMGYSYKMVEFVLCGLRCFLRFLYNEKRIATDFSDSLPCMQARKQTQIPSVWKKDDLLRLLAAIDRGNPSGKRDYAIILLVTRLGLRCIDVKHLTFSNFNWTENYLELSQSKTKRLIRLPLLKDVGWAVIDYLQNGRPVSDSPCVFLRHIAPITPFSDEDHLHQMIVKHMRVAKLPVSEEKKVGMHSLRHTLATTLMEQQVPVEEIADILGHQSTRSTSIYLKSSLKLLCECALSPEVE</sequence>
<dbReference type="PROSITE" id="PS51898">
    <property type="entry name" value="TYR_RECOMBINASE"/>
    <property type="match status" value="1"/>
</dbReference>
<evidence type="ECO:0000256" key="3">
    <source>
        <dbReference type="ARBA" id="ARBA00023172"/>
    </source>
</evidence>
<feature type="domain" description="Core-binding (CB)" evidence="6">
    <location>
        <begin position="110"/>
        <end position="192"/>
    </location>
</feature>
<dbReference type="PANTHER" id="PTHR30349:SF90">
    <property type="entry name" value="TYROSINE RECOMBINASE XERD"/>
    <property type="match status" value="1"/>
</dbReference>
<name>A0A081RRQ0_PHOTE</name>
<evidence type="ECO:0000259" key="6">
    <source>
        <dbReference type="PROSITE" id="PS51900"/>
    </source>
</evidence>
<comment type="caution">
    <text evidence="7">The sequence shown here is derived from an EMBL/GenBank/DDBJ whole genome shotgun (WGS) entry which is preliminary data.</text>
</comment>
<dbReference type="AlphaFoldDB" id="A0A081RRQ0"/>
<feature type="domain" description="Tyr recombinase" evidence="5">
    <location>
        <begin position="215"/>
        <end position="402"/>
    </location>
</feature>
<evidence type="ECO:0000313" key="8">
    <source>
        <dbReference type="Proteomes" id="UP000028002"/>
    </source>
</evidence>
<dbReference type="PATRIC" id="fig|1393735.3.peg.4154"/>
<gene>
    <name evidence="7" type="ORF">MEG1DRAFT_04055</name>
</gene>
<dbReference type="SUPFAM" id="SSF56349">
    <property type="entry name" value="DNA breaking-rejoining enzymes"/>
    <property type="match status" value="1"/>
</dbReference>